<reference evidence="8 9" key="1">
    <citation type="journal article" date="2006" name="Syst. Appl. Microbiol.">
        <title>Anoxybacillus amylolyticus sp. nov., a thermophilic amylase producing bacterium isolated from Mount Rittmann (Antarctica).</title>
        <authorList>
            <person name="Poli A."/>
            <person name="Esposito E."/>
            <person name="Lama L."/>
            <person name="Orlando P."/>
            <person name="Nicolaus G."/>
            <person name="de Appolonia F."/>
            <person name="Gambacorta A."/>
            <person name="Nicolaus B."/>
        </authorList>
    </citation>
    <scope>NUCLEOTIDE SEQUENCE [LARGE SCALE GENOMIC DNA]</scope>
    <source>
        <strain evidence="8 9">DSM 15939</strain>
    </source>
</reference>
<comment type="caution">
    <text evidence="6">Lacks conserved residue(s) required for the propagation of feature annotation.</text>
</comment>
<keyword evidence="3 6" id="KW-0808">Transferase</keyword>
<evidence type="ECO:0000256" key="5">
    <source>
        <dbReference type="ARBA" id="ARBA00023125"/>
    </source>
</evidence>
<dbReference type="EMBL" id="CP015438">
    <property type="protein sequence ID" value="ANB61513.1"/>
    <property type="molecule type" value="Genomic_DNA"/>
</dbReference>
<name>A0A160F6M6_9BACL</name>
<proteinExistence type="inferred from homology"/>
<keyword evidence="2 6" id="KW-0328">Glycosyltransferase</keyword>
<evidence type="ECO:0000256" key="4">
    <source>
        <dbReference type="ARBA" id="ARBA00022695"/>
    </source>
</evidence>
<keyword evidence="9" id="KW-1185">Reference proteome</keyword>
<evidence type="ECO:0000256" key="1">
    <source>
        <dbReference type="ARBA" id="ARBA00022649"/>
    </source>
</evidence>
<dbReference type="OrthoDB" id="9813972at2"/>
<accession>A0A160F6M6</accession>
<dbReference type="GO" id="GO:0016779">
    <property type="term" value="F:nucleotidyltransferase activity"/>
    <property type="evidence" value="ECO:0007669"/>
    <property type="project" value="UniProtKB-UniRule"/>
</dbReference>
<keyword evidence="5 6" id="KW-0238">DNA-binding</keyword>
<sequence length="210" mass="24968">MLDKKWLYHITHYSNLPSIFGHGGLVAYSMIKRNHVPYIDIAHARIQDKRSTTFVPLPPYGTLHDYVPFYFAPKSPMLYAIHKGRVEGYEKGQDEIVYLVSRIDLIRRSGLAYMFTDGHAIMGFTDFYNDLMDLNKIDWEVMRSQFWFDTEEDPDRKRRRQAEFLVHQFVPVELIVGIAVKHNGIKQTVEEFLQQCHHYKQVVIRPHWYY</sequence>
<feature type="active site" description="Proton acceptor" evidence="6">
    <location>
        <position position="50"/>
    </location>
</feature>
<comment type="similarity">
    <text evidence="6">Belongs to the DarT ADP-ribosyltransferase family.</text>
</comment>
<dbReference type="PATRIC" id="fig|294699.3.peg.525"/>
<evidence type="ECO:0000256" key="6">
    <source>
        <dbReference type="PROSITE-ProRule" id="PRU01362"/>
    </source>
</evidence>
<dbReference type="Proteomes" id="UP000076865">
    <property type="component" value="Chromosome"/>
</dbReference>
<feature type="active site" evidence="6">
    <location>
        <position position="163"/>
    </location>
</feature>
<gene>
    <name evidence="8" type="ORF">GFC30_531</name>
</gene>
<evidence type="ECO:0000313" key="8">
    <source>
        <dbReference type="EMBL" id="ANB61513.1"/>
    </source>
</evidence>
<dbReference type="GO" id="GO:0016757">
    <property type="term" value="F:glycosyltransferase activity"/>
    <property type="evidence" value="ECO:0007669"/>
    <property type="project" value="UniProtKB-UniRule"/>
</dbReference>
<feature type="binding site" evidence="6">
    <location>
        <begin position="9"/>
        <end position="11"/>
    </location>
    <ligand>
        <name>NAD(+)</name>
        <dbReference type="ChEBI" id="CHEBI:57540"/>
    </ligand>
</feature>
<dbReference type="Pfam" id="PF14487">
    <property type="entry name" value="DarT"/>
    <property type="match status" value="1"/>
</dbReference>
<keyword evidence="1 6" id="KW-1277">Toxin-antitoxin system</keyword>
<feature type="binding site" evidence="6">
    <location>
        <position position="50"/>
    </location>
    <ligand>
        <name>NAD(+)</name>
        <dbReference type="ChEBI" id="CHEBI:57540"/>
    </ligand>
</feature>
<comment type="catalytic activity">
    <reaction evidence="6">
        <text>a thymidine in DNA + NAD(+) = an N-(ADP-alpha-D-ribosyl)-thymidine in DNA + nicotinamide + H(+)</text>
        <dbReference type="Rhea" id="RHEA:71651"/>
        <dbReference type="Rhea" id="RHEA-COMP:13556"/>
        <dbReference type="Rhea" id="RHEA-COMP:18051"/>
        <dbReference type="ChEBI" id="CHEBI:15378"/>
        <dbReference type="ChEBI" id="CHEBI:17154"/>
        <dbReference type="ChEBI" id="CHEBI:57540"/>
        <dbReference type="ChEBI" id="CHEBI:137386"/>
        <dbReference type="ChEBI" id="CHEBI:191199"/>
    </reaction>
</comment>
<evidence type="ECO:0000259" key="7">
    <source>
        <dbReference type="PROSITE" id="PS52018"/>
    </source>
</evidence>
<feature type="domain" description="DarT" evidence="7">
    <location>
        <begin position="5"/>
        <end position="210"/>
    </location>
</feature>
<organism evidence="8 9">
    <name type="scientific">Anoxybacteroides amylolyticum</name>
    <dbReference type="NCBI Taxonomy" id="294699"/>
    <lineage>
        <taxon>Bacteria</taxon>
        <taxon>Bacillati</taxon>
        <taxon>Bacillota</taxon>
        <taxon>Bacilli</taxon>
        <taxon>Bacillales</taxon>
        <taxon>Anoxybacillaceae</taxon>
        <taxon>Anoxybacteroides</taxon>
    </lineage>
</organism>
<dbReference type="InterPro" id="IPR029494">
    <property type="entry name" value="DarT"/>
</dbReference>
<evidence type="ECO:0000313" key="9">
    <source>
        <dbReference type="Proteomes" id="UP000076865"/>
    </source>
</evidence>
<evidence type="ECO:0000256" key="2">
    <source>
        <dbReference type="ARBA" id="ARBA00022676"/>
    </source>
</evidence>
<dbReference type="GO" id="GO:0003677">
    <property type="term" value="F:DNA binding"/>
    <property type="evidence" value="ECO:0007669"/>
    <property type="project" value="UniProtKB-UniRule"/>
</dbReference>
<dbReference type="RefSeq" id="WP_066322775.1">
    <property type="nucleotide sequence ID" value="NZ_CP015438.1"/>
</dbReference>
<protein>
    <recommendedName>
        <fullName evidence="7">DarT domain-containing protein</fullName>
    </recommendedName>
</protein>
<dbReference type="KEGG" id="aamy:GFC30_531"/>
<dbReference type="AlphaFoldDB" id="A0A160F6M6"/>
<evidence type="ECO:0000256" key="3">
    <source>
        <dbReference type="ARBA" id="ARBA00022679"/>
    </source>
</evidence>
<keyword evidence="4 6" id="KW-0548">Nucleotidyltransferase</keyword>
<dbReference type="PROSITE" id="PS52018">
    <property type="entry name" value="DART"/>
    <property type="match status" value="1"/>
</dbReference>